<dbReference type="PANTHER" id="PTHR13055">
    <property type="entry name" value="TUMOR ENDOTHELIAL MARKER 7 RELATED"/>
    <property type="match status" value="1"/>
</dbReference>
<keyword evidence="11" id="KW-1185">Reference proteome</keyword>
<accession>A0A2I3S2F9</accession>
<dbReference type="VGNC" id="VGNC:12428">
    <property type="gene designation" value="PLXDC2"/>
</dbReference>
<protein>
    <submittedName>
        <fullName evidence="10">Plexin domain containing 2</fullName>
    </submittedName>
</protein>
<dbReference type="AlphaFoldDB" id="A0A2I3S2F9"/>
<dbReference type="Ensembl" id="ENSPTRT00000078778.1">
    <property type="protein sequence ID" value="ENSPTRP00000071123.1"/>
    <property type="gene ID" value="ENSPTRG00000002342.5"/>
</dbReference>
<sequence length="401" mass="45237">VTQAFPHTEEEVEVDSHAYSHRWKRNLDFLKAVDTNRASVGQDSPEPRSFTDLLLDDGQDNNTQIERVNLSFDFPFYGHFLREITVATGGFIYTGEVVHRMLTATQYIAPLMANFDPSVSRNSTVRYFDNGTALVVQWDHVHLQDNYNLGSFTFQATLLMDGRIIFGYKEIPVLVTQISSTNHPVKVGLSDAFVVVHRIQQIPNVRRRTIYEYHRVELQMSKITNISAVEMTPLPTCLQFNRCGPCVSSQIGFNCSWCSKLQRCSSGFDRHRQDWVDSGCPEEVHMLYCDRILGPSYDTKIALHLKDNGASTDDSAAEKKGGTLHAGLIVGILILVLIVATAILVTVYMYHHPTSAASIFFIERRPSRWPAMKFRRGSGHPAYAEVEPVGEKEGFIVSEQC</sequence>
<proteinExistence type="inferred from homology"/>
<comment type="subcellular location">
    <subcellularLocation>
        <location evidence="1">Membrane</location>
        <topology evidence="1">Single-pass type I membrane protein</topology>
    </subcellularLocation>
</comment>
<evidence type="ECO:0000256" key="4">
    <source>
        <dbReference type="ARBA" id="ARBA00022729"/>
    </source>
</evidence>
<dbReference type="EMBL" id="AACZ04070788">
    <property type="status" value="NOT_ANNOTATED_CDS"/>
    <property type="molecule type" value="Genomic_DNA"/>
</dbReference>
<keyword evidence="5 8" id="KW-1133">Transmembrane helix</keyword>
<gene>
    <name evidence="10 12" type="primary">PLXDC2</name>
</gene>
<evidence type="ECO:0000256" key="8">
    <source>
        <dbReference type="SAM" id="Phobius"/>
    </source>
</evidence>
<evidence type="ECO:0000313" key="12">
    <source>
        <dbReference type="VGNC" id="VGNC:12428"/>
    </source>
</evidence>
<dbReference type="InterPro" id="IPR031152">
    <property type="entry name" value="PLXDC"/>
</dbReference>
<evidence type="ECO:0000256" key="3">
    <source>
        <dbReference type="ARBA" id="ARBA00022692"/>
    </source>
</evidence>
<reference evidence="10" key="3">
    <citation type="submission" date="2025-09" db="UniProtKB">
        <authorList>
            <consortium name="Ensembl"/>
        </authorList>
    </citation>
    <scope>IDENTIFICATION</scope>
</reference>
<name>A0A2I3S2F9_PANTR</name>
<dbReference type="Pfam" id="PF01437">
    <property type="entry name" value="PSI"/>
    <property type="match status" value="1"/>
</dbReference>
<comment type="similarity">
    <text evidence="2">Belongs to the plexin family.</text>
</comment>
<feature type="transmembrane region" description="Helical" evidence="8">
    <location>
        <begin position="328"/>
        <end position="350"/>
    </location>
</feature>
<evidence type="ECO:0000256" key="1">
    <source>
        <dbReference type="ARBA" id="ARBA00004479"/>
    </source>
</evidence>
<dbReference type="EMBL" id="AACZ04070790">
    <property type="status" value="NOT_ANNOTATED_CDS"/>
    <property type="molecule type" value="Genomic_DNA"/>
</dbReference>
<dbReference type="SMART" id="SM00423">
    <property type="entry name" value="PSI"/>
    <property type="match status" value="1"/>
</dbReference>
<evidence type="ECO:0000256" key="7">
    <source>
        <dbReference type="ARBA" id="ARBA00023180"/>
    </source>
</evidence>
<feature type="domain" description="PSI" evidence="9">
    <location>
        <begin position="236"/>
        <end position="281"/>
    </location>
</feature>
<dbReference type="Proteomes" id="UP000002277">
    <property type="component" value="Chromosome 10"/>
</dbReference>
<evidence type="ECO:0000256" key="5">
    <source>
        <dbReference type="ARBA" id="ARBA00022989"/>
    </source>
</evidence>
<keyword evidence="7" id="KW-0325">Glycoprotein</keyword>
<dbReference type="GeneTree" id="ENSGT00440000033408"/>
<dbReference type="InterPro" id="IPR002165">
    <property type="entry name" value="Plexin_repeat"/>
</dbReference>
<dbReference type="EMBL" id="AACZ04070791">
    <property type="status" value="NOT_ANNOTATED_CDS"/>
    <property type="molecule type" value="Genomic_DNA"/>
</dbReference>
<reference evidence="10 11" key="1">
    <citation type="journal article" date="2005" name="Nature">
        <title>Initial sequence of the chimpanzee genome and comparison with the human genome.</title>
        <authorList>
            <consortium name="Chimpanzee sequencing and analysis consortium"/>
        </authorList>
    </citation>
    <scope>NUCLEOTIDE SEQUENCE [LARGE SCALE GENOMIC DNA]</scope>
</reference>
<evidence type="ECO:0000313" key="11">
    <source>
        <dbReference type="Proteomes" id="UP000002277"/>
    </source>
</evidence>
<dbReference type="EMBL" id="AACZ04070792">
    <property type="status" value="NOT_ANNOTATED_CDS"/>
    <property type="molecule type" value="Genomic_DNA"/>
</dbReference>
<dbReference type="GO" id="GO:0016020">
    <property type="term" value="C:membrane"/>
    <property type="evidence" value="ECO:0007669"/>
    <property type="project" value="UniProtKB-SubCell"/>
</dbReference>
<evidence type="ECO:0000259" key="9">
    <source>
        <dbReference type="SMART" id="SM00423"/>
    </source>
</evidence>
<keyword evidence="4" id="KW-0732">Signal</keyword>
<dbReference type="EMBL" id="AACZ04070789">
    <property type="status" value="NOT_ANNOTATED_CDS"/>
    <property type="molecule type" value="Genomic_DNA"/>
</dbReference>
<reference evidence="10" key="2">
    <citation type="submission" date="2025-08" db="UniProtKB">
        <authorList>
            <consortium name="Ensembl"/>
        </authorList>
    </citation>
    <scope>IDENTIFICATION</scope>
</reference>
<evidence type="ECO:0000256" key="2">
    <source>
        <dbReference type="ARBA" id="ARBA00010297"/>
    </source>
</evidence>
<keyword evidence="3 8" id="KW-0812">Transmembrane</keyword>
<keyword evidence="6 8" id="KW-0472">Membrane</keyword>
<organism evidence="10 11">
    <name type="scientific">Pan troglodytes</name>
    <name type="common">Chimpanzee</name>
    <dbReference type="NCBI Taxonomy" id="9598"/>
    <lineage>
        <taxon>Eukaryota</taxon>
        <taxon>Metazoa</taxon>
        <taxon>Chordata</taxon>
        <taxon>Craniata</taxon>
        <taxon>Vertebrata</taxon>
        <taxon>Euteleostomi</taxon>
        <taxon>Mammalia</taxon>
        <taxon>Eutheria</taxon>
        <taxon>Euarchontoglires</taxon>
        <taxon>Primates</taxon>
        <taxon>Haplorrhini</taxon>
        <taxon>Catarrhini</taxon>
        <taxon>Hominidae</taxon>
        <taxon>Pan</taxon>
    </lineage>
</organism>
<dbReference type="PANTHER" id="PTHR13055:SF11">
    <property type="entry name" value="PLEXIN DOMAIN-CONTAINING PROTEIN 2"/>
    <property type="match status" value="1"/>
</dbReference>
<dbReference type="Bgee" id="ENSPTRG00000002342">
    <property type="expression patterns" value="Expressed in lung and 21 other cell types or tissues"/>
</dbReference>
<dbReference type="InterPro" id="IPR016201">
    <property type="entry name" value="PSI"/>
</dbReference>
<evidence type="ECO:0000313" key="10">
    <source>
        <dbReference type="Ensembl" id="ENSPTRP00000071123.1"/>
    </source>
</evidence>
<evidence type="ECO:0000256" key="6">
    <source>
        <dbReference type="ARBA" id="ARBA00023136"/>
    </source>
</evidence>